<dbReference type="CDD" id="cd01092">
    <property type="entry name" value="APP-like"/>
    <property type="match status" value="1"/>
</dbReference>
<dbReference type="EMBL" id="DXDU01000022">
    <property type="protein sequence ID" value="HIY25866.1"/>
    <property type="molecule type" value="Genomic_DNA"/>
</dbReference>
<gene>
    <name evidence="3" type="ORF">H9838_01680</name>
</gene>
<dbReference type="InterPro" id="IPR000587">
    <property type="entry name" value="Creatinase_N"/>
</dbReference>
<evidence type="ECO:0000259" key="2">
    <source>
        <dbReference type="Pfam" id="PF01321"/>
    </source>
</evidence>
<dbReference type="InterPro" id="IPR000994">
    <property type="entry name" value="Pept_M24"/>
</dbReference>
<dbReference type="Pfam" id="PF00557">
    <property type="entry name" value="Peptidase_M24"/>
    <property type="match status" value="1"/>
</dbReference>
<dbReference type="Gene3D" id="3.40.350.10">
    <property type="entry name" value="Creatinase/prolidase N-terminal domain"/>
    <property type="match status" value="1"/>
</dbReference>
<dbReference type="Gene3D" id="3.90.230.10">
    <property type="entry name" value="Creatinase/methionine aminopeptidase superfamily"/>
    <property type="match status" value="1"/>
</dbReference>
<sequence>MEQERIQRVLQAMKERGLSQMIVCDPESVDYLTGVYVAPFERLFALYLQADGGHVFFLNKLFTVPETPIEKVWFTDTDDAIGLVAQRVRAGEPLGIDKEWTARFLLPLMERLPGTPCVLASDCVDGVRARKDEQEQELMRQSSRINDQVMERAAAYIREGMTERQVADYLTAQYSDLGCEGLSFSPIVSFGANAADPHHMPDDTVLRAGDCIVLDIGGKKAGYCSDMTRTYFCKTASEQHRAIHDLVRKANEAAEALVRPGVPLCDLDKAARDVISQAGYGEYFTHRLGHFIGRTDHEQGDVSSANTALAQEGMVFSIEPGVYLPGEMGVRVEDLVLVTKDGCQVLNQVEKRWQLIG</sequence>
<dbReference type="PANTHER" id="PTHR46112">
    <property type="entry name" value="AMINOPEPTIDASE"/>
    <property type="match status" value="1"/>
</dbReference>
<evidence type="ECO:0000259" key="1">
    <source>
        <dbReference type="Pfam" id="PF00557"/>
    </source>
</evidence>
<evidence type="ECO:0000313" key="3">
    <source>
        <dbReference type="EMBL" id="HIY25866.1"/>
    </source>
</evidence>
<dbReference type="InterPro" id="IPR029149">
    <property type="entry name" value="Creatin/AminoP/Spt16_N"/>
</dbReference>
<comment type="caution">
    <text evidence="3">The sequence shown here is derived from an EMBL/GenBank/DDBJ whole genome shotgun (WGS) entry which is preliminary data.</text>
</comment>
<dbReference type="Pfam" id="PF01321">
    <property type="entry name" value="Creatinase_N"/>
    <property type="match status" value="1"/>
</dbReference>
<dbReference type="PANTHER" id="PTHR46112:SF3">
    <property type="entry name" value="AMINOPEPTIDASE YPDF"/>
    <property type="match status" value="1"/>
</dbReference>
<dbReference type="SUPFAM" id="SSF53092">
    <property type="entry name" value="Creatinase/prolidase N-terminal domain"/>
    <property type="match status" value="1"/>
</dbReference>
<feature type="domain" description="Creatinase N-terminal" evidence="2">
    <location>
        <begin position="5"/>
        <end position="129"/>
    </location>
</feature>
<name>A0A9D1YB30_9FIRM</name>
<dbReference type="Proteomes" id="UP000823915">
    <property type="component" value="Unassembled WGS sequence"/>
</dbReference>
<evidence type="ECO:0000313" key="4">
    <source>
        <dbReference type="Proteomes" id="UP000823915"/>
    </source>
</evidence>
<dbReference type="SUPFAM" id="SSF55920">
    <property type="entry name" value="Creatinase/aminopeptidase"/>
    <property type="match status" value="1"/>
</dbReference>
<dbReference type="InterPro" id="IPR050659">
    <property type="entry name" value="Peptidase_M24B"/>
</dbReference>
<reference evidence="3" key="1">
    <citation type="journal article" date="2021" name="PeerJ">
        <title>Extensive microbial diversity within the chicken gut microbiome revealed by metagenomics and culture.</title>
        <authorList>
            <person name="Gilroy R."/>
            <person name="Ravi A."/>
            <person name="Getino M."/>
            <person name="Pursley I."/>
            <person name="Horton D.L."/>
            <person name="Alikhan N.F."/>
            <person name="Baker D."/>
            <person name="Gharbi K."/>
            <person name="Hall N."/>
            <person name="Watson M."/>
            <person name="Adriaenssens E.M."/>
            <person name="Foster-Nyarko E."/>
            <person name="Jarju S."/>
            <person name="Secka A."/>
            <person name="Antonio M."/>
            <person name="Oren A."/>
            <person name="Chaudhuri R.R."/>
            <person name="La Ragione R."/>
            <person name="Hildebrand F."/>
            <person name="Pallen M.J."/>
        </authorList>
    </citation>
    <scope>NUCLEOTIDE SEQUENCE</scope>
    <source>
        <strain evidence="3">1282</strain>
    </source>
</reference>
<reference evidence="3" key="2">
    <citation type="submission" date="2021-04" db="EMBL/GenBank/DDBJ databases">
        <authorList>
            <person name="Gilroy R."/>
        </authorList>
    </citation>
    <scope>NUCLEOTIDE SEQUENCE</scope>
    <source>
        <strain evidence="3">1282</strain>
    </source>
</reference>
<dbReference type="InterPro" id="IPR036005">
    <property type="entry name" value="Creatinase/aminopeptidase-like"/>
</dbReference>
<proteinExistence type="predicted"/>
<dbReference type="AlphaFoldDB" id="A0A9D1YB30"/>
<accession>A0A9D1YB30</accession>
<protein>
    <submittedName>
        <fullName evidence="3">Xaa-Pro peptidase family protein</fullName>
    </submittedName>
</protein>
<feature type="domain" description="Peptidase M24" evidence="1">
    <location>
        <begin position="137"/>
        <end position="340"/>
    </location>
</feature>
<organism evidence="3 4">
    <name type="scientific">Candidatus Acutalibacter pullistercoris</name>
    <dbReference type="NCBI Taxonomy" id="2838418"/>
    <lineage>
        <taxon>Bacteria</taxon>
        <taxon>Bacillati</taxon>
        <taxon>Bacillota</taxon>
        <taxon>Clostridia</taxon>
        <taxon>Eubacteriales</taxon>
        <taxon>Acutalibacteraceae</taxon>
        <taxon>Acutalibacter</taxon>
    </lineage>
</organism>